<dbReference type="NCBIfam" id="TIGR00857">
    <property type="entry name" value="pyrC_multi"/>
    <property type="match status" value="1"/>
</dbReference>
<comment type="function">
    <text evidence="1 6">Catalyzes the reversible cyclization of carbamoyl aspartate to dihydroorotate.</text>
</comment>
<evidence type="ECO:0000256" key="2">
    <source>
        <dbReference type="ARBA" id="ARBA00010286"/>
    </source>
</evidence>
<dbReference type="PANTHER" id="PTHR43668:SF2">
    <property type="entry name" value="ALLANTOINASE"/>
    <property type="match status" value="1"/>
</dbReference>
<evidence type="ECO:0000256" key="5">
    <source>
        <dbReference type="ARBA" id="ARBA00022975"/>
    </source>
</evidence>
<feature type="domain" description="Dihydroorotase catalytic" evidence="7">
    <location>
        <begin position="47"/>
        <end position="236"/>
    </location>
</feature>
<dbReference type="InterPro" id="IPR004722">
    <property type="entry name" value="DHOase"/>
</dbReference>
<dbReference type="AlphaFoldDB" id="A0A9D2KJC4"/>
<dbReference type="Gene3D" id="3.20.20.140">
    <property type="entry name" value="Metal-dependent hydrolases"/>
    <property type="match status" value="1"/>
</dbReference>
<dbReference type="InterPro" id="IPR002195">
    <property type="entry name" value="Dihydroorotase_CS"/>
</dbReference>
<protein>
    <recommendedName>
        <fullName evidence="6">Dihydroorotase</fullName>
        <shortName evidence="6">DHOase</shortName>
        <ecNumber evidence="6">3.5.2.3</ecNumber>
    </recommendedName>
</protein>
<comment type="catalytic activity">
    <reaction evidence="6">
        <text>(S)-dihydroorotate + H2O = N-carbamoyl-L-aspartate + H(+)</text>
        <dbReference type="Rhea" id="RHEA:24296"/>
        <dbReference type="ChEBI" id="CHEBI:15377"/>
        <dbReference type="ChEBI" id="CHEBI:15378"/>
        <dbReference type="ChEBI" id="CHEBI:30864"/>
        <dbReference type="ChEBI" id="CHEBI:32814"/>
        <dbReference type="EC" id="3.5.2.3"/>
    </reaction>
</comment>
<dbReference type="GO" id="GO:0004151">
    <property type="term" value="F:dihydroorotase activity"/>
    <property type="evidence" value="ECO:0007669"/>
    <property type="project" value="UniProtKB-UniRule"/>
</dbReference>
<dbReference type="InterPro" id="IPR024403">
    <property type="entry name" value="DHOase_cat"/>
</dbReference>
<dbReference type="InterPro" id="IPR011059">
    <property type="entry name" value="Metal-dep_hydrolase_composite"/>
</dbReference>
<feature type="binding site" evidence="6">
    <location>
        <position position="179"/>
    </location>
    <ligand>
        <name>Zn(2+)</name>
        <dbReference type="ChEBI" id="CHEBI:29105"/>
        <label>2</label>
    </ligand>
</feature>
<comment type="similarity">
    <text evidence="2 6">Belongs to the metallo-dependent hydrolases superfamily. DHOase family. Class I DHOase subfamily.</text>
</comment>
<dbReference type="GO" id="GO:0008270">
    <property type="term" value="F:zinc ion binding"/>
    <property type="evidence" value="ECO:0007669"/>
    <property type="project" value="UniProtKB-UniRule"/>
</dbReference>
<feature type="binding site" evidence="6">
    <location>
        <position position="92"/>
    </location>
    <ligand>
        <name>substrate</name>
    </ligand>
</feature>
<evidence type="ECO:0000256" key="1">
    <source>
        <dbReference type="ARBA" id="ARBA00002368"/>
    </source>
</evidence>
<dbReference type="GO" id="GO:0044205">
    <property type="term" value="P:'de novo' UMP biosynthetic process"/>
    <property type="evidence" value="ECO:0007669"/>
    <property type="project" value="UniProtKB-UniRule"/>
</dbReference>
<dbReference type="InterPro" id="IPR050138">
    <property type="entry name" value="DHOase/Allantoinase_Hydrolase"/>
</dbReference>
<evidence type="ECO:0000259" key="7">
    <source>
        <dbReference type="Pfam" id="PF12890"/>
    </source>
</evidence>
<dbReference type="Gene3D" id="2.30.40.10">
    <property type="entry name" value="Urease, subunit C, domain 1"/>
    <property type="match status" value="1"/>
</dbReference>
<feature type="binding site" evidence="6">
    <location>
        <position position="152"/>
    </location>
    <ligand>
        <name>Zn(2+)</name>
        <dbReference type="ChEBI" id="CHEBI:29105"/>
        <label>1</label>
    </ligand>
</feature>
<accession>A0A9D2KJC4</accession>
<dbReference type="EMBL" id="DXAN01000003">
    <property type="protein sequence ID" value="HJA07754.1"/>
    <property type="molecule type" value="Genomic_DNA"/>
</dbReference>
<evidence type="ECO:0000313" key="9">
    <source>
        <dbReference type="Proteomes" id="UP000824225"/>
    </source>
</evidence>
<dbReference type="SUPFAM" id="SSF51338">
    <property type="entry name" value="Composite domain of metallo-dependent hydrolases"/>
    <property type="match status" value="1"/>
</dbReference>
<feature type="binding site" evidence="6">
    <location>
        <position position="60"/>
    </location>
    <ligand>
        <name>Zn(2+)</name>
        <dbReference type="ChEBI" id="CHEBI:29105"/>
        <label>1</label>
    </ligand>
</feature>
<comment type="pathway">
    <text evidence="6">Pyrimidine metabolism; UMP biosynthesis via de novo pathway; (S)-dihydroorotate from bicarbonate: step 3/3.</text>
</comment>
<keyword evidence="4 6" id="KW-0378">Hydrolase</keyword>
<evidence type="ECO:0000256" key="3">
    <source>
        <dbReference type="ARBA" id="ARBA00022723"/>
    </source>
</evidence>
<evidence type="ECO:0000256" key="4">
    <source>
        <dbReference type="ARBA" id="ARBA00022801"/>
    </source>
</evidence>
<comment type="cofactor">
    <cofactor evidence="6">
        <name>Zn(2+)</name>
        <dbReference type="ChEBI" id="CHEBI:29105"/>
    </cofactor>
    <text evidence="6">Binds 2 Zn(2+) ions per subunit.</text>
</comment>
<keyword evidence="6" id="KW-0862">Zinc</keyword>
<sequence length="421" mass="44975">MMILRNARYLGEPHDLLVRDGRVAAFGPAGSMEAAVPSDAETVDAAGQVLFPSFIDAHVHLREPGFEWKEDVASGLSAAAHGGVGRVLCMANTDPINDDASVTRLILDAGARSHPHGPYAHPVAAATVGLKGQELAPLGELAAAGCVAVSNDGVPLADTEIVRRVMEYAADLGLILIDHCEDPALARKAHMSEGRLSGLMGVKGQPDAAEAIQAARDILLADYLGLPVHIAHVSCRRTLDVIAWGKARGVRVTAETCPHYLLLDESALEGYNTNAKVNPPLRTPDDVEAMRTAVKSGLIDILVTDHAPHAAHEKEHPLDQVPNGITGLDTAVTLMWALIAGGILDEADLMRLYAWRPADIFGLPVNRFQPGDPADFCLFDPGREWVVEPHTLYSKSANTPWLGKTLRGRVSAHWMGGVQIV</sequence>
<feature type="binding site" evidence="6">
    <location>
        <position position="232"/>
    </location>
    <ligand>
        <name>Zn(2+)</name>
        <dbReference type="ChEBI" id="CHEBI:29105"/>
        <label>2</label>
    </ligand>
</feature>
<dbReference type="PROSITE" id="PS00482">
    <property type="entry name" value="DIHYDROOROTASE_1"/>
    <property type="match status" value="1"/>
</dbReference>
<comment type="caution">
    <text evidence="8">The sequence shown here is derived from an EMBL/GenBank/DDBJ whole genome shotgun (WGS) entry which is preliminary data.</text>
</comment>
<gene>
    <name evidence="6" type="primary">pyrC</name>
    <name evidence="8" type="ORF">H9962_00975</name>
</gene>
<dbReference type="Proteomes" id="UP000824225">
    <property type="component" value="Unassembled WGS sequence"/>
</dbReference>
<dbReference type="PROSITE" id="PS00483">
    <property type="entry name" value="DIHYDROOROTASE_2"/>
    <property type="match status" value="1"/>
</dbReference>
<dbReference type="InterPro" id="IPR032466">
    <property type="entry name" value="Metal_Hydrolase"/>
</dbReference>
<organism evidence="8 9">
    <name type="scientific">Candidatus Mailhella merdigallinarum</name>
    <dbReference type="NCBI Taxonomy" id="2838658"/>
    <lineage>
        <taxon>Bacteria</taxon>
        <taxon>Pseudomonadati</taxon>
        <taxon>Thermodesulfobacteriota</taxon>
        <taxon>Desulfovibrionia</taxon>
        <taxon>Desulfovibrionales</taxon>
        <taxon>Desulfovibrionaceae</taxon>
        <taxon>Mailhella</taxon>
    </lineage>
</organism>
<feature type="binding site" evidence="6">
    <location>
        <position position="278"/>
    </location>
    <ligand>
        <name>substrate</name>
    </ligand>
</feature>
<feature type="binding site" evidence="6">
    <location>
        <position position="305"/>
    </location>
    <ligand>
        <name>Zn(2+)</name>
        <dbReference type="ChEBI" id="CHEBI:29105"/>
        <label>1</label>
    </ligand>
</feature>
<keyword evidence="3 6" id="KW-0479">Metal-binding</keyword>
<proteinExistence type="inferred from homology"/>
<reference evidence="8" key="2">
    <citation type="submission" date="2021-04" db="EMBL/GenBank/DDBJ databases">
        <authorList>
            <person name="Gilroy R."/>
        </authorList>
    </citation>
    <scope>NUCLEOTIDE SEQUENCE</scope>
    <source>
        <strain evidence="8">CHK186-16707</strain>
    </source>
</reference>
<dbReference type="EC" id="3.5.2.3" evidence="6"/>
<dbReference type="GO" id="GO:0005737">
    <property type="term" value="C:cytoplasm"/>
    <property type="evidence" value="ECO:0007669"/>
    <property type="project" value="TreeGrafter"/>
</dbReference>
<dbReference type="GO" id="GO:0006145">
    <property type="term" value="P:purine nucleobase catabolic process"/>
    <property type="evidence" value="ECO:0007669"/>
    <property type="project" value="TreeGrafter"/>
</dbReference>
<evidence type="ECO:0000256" key="6">
    <source>
        <dbReference type="HAMAP-Rule" id="MF_00220"/>
    </source>
</evidence>
<feature type="binding site" evidence="6">
    <location>
        <position position="309"/>
    </location>
    <ligand>
        <name>substrate</name>
    </ligand>
</feature>
<name>A0A9D2KJC4_9BACT</name>
<feature type="binding site" evidence="6">
    <location>
        <begin position="60"/>
        <end position="62"/>
    </location>
    <ligand>
        <name>substrate</name>
    </ligand>
</feature>
<comment type="caution">
    <text evidence="6">Lacks conserved residue(s) required for the propagation of feature annotation.</text>
</comment>
<dbReference type="PANTHER" id="PTHR43668">
    <property type="entry name" value="ALLANTOINASE"/>
    <property type="match status" value="1"/>
</dbReference>
<feature type="active site" evidence="6">
    <location>
        <position position="305"/>
    </location>
</feature>
<reference evidence="8" key="1">
    <citation type="journal article" date="2021" name="PeerJ">
        <title>Extensive microbial diversity within the chicken gut microbiome revealed by metagenomics and culture.</title>
        <authorList>
            <person name="Gilroy R."/>
            <person name="Ravi A."/>
            <person name="Getino M."/>
            <person name="Pursley I."/>
            <person name="Horton D.L."/>
            <person name="Alikhan N.F."/>
            <person name="Baker D."/>
            <person name="Gharbi K."/>
            <person name="Hall N."/>
            <person name="Watson M."/>
            <person name="Adriaenssens E.M."/>
            <person name="Foster-Nyarko E."/>
            <person name="Jarju S."/>
            <person name="Secka A."/>
            <person name="Antonio M."/>
            <person name="Oren A."/>
            <person name="Chaudhuri R.R."/>
            <person name="La Ragione R."/>
            <person name="Hildebrand F."/>
            <person name="Pallen M.J."/>
        </authorList>
    </citation>
    <scope>NUCLEOTIDE SEQUENCE</scope>
    <source>
        <strain evidence="8">CHK186-16707</strain>
    </source>
</reference>
<dbReference type="GO" id="GO:0004038">
    <property type="term" value="F:allantoinase activity"/>
    <property type="evidence" value="ECO:0007669"/>
    <property type="project" value="TreeGrafter"/>
</dbReference>
<keyword evidence="5 6" id="KW-0665">Pyrimidine biosynthesis</keyword>
<dbReference type="SUPFAM" id="SSF51556">
    <property type="entry name" value="Metallo-dependent hydrolases"/>
    <property type="match status" value="1"/>
</dbReference>
<feature type="binding site" evidence="6">
    <location>
        <position position="58"/>
    </location>
    <ligand>
        <name>Zn(2+)</name>
        <dbReference type="ChEBI" id="CHEBI:29105"/>
        <label>1</label>
    </ligand>
</feature>
<dbReference type="HAMAP" id="MF_00220_B">
    <property type="entry name" value="PyrC_classI_B"/>
    <property type="match status" value="1"/>
</dbReference>
<dbReference type="CDD" id="cd01317">
    <property type="entry name" value="DHOase_IIa"/>
    <property type="match status" value="1"/>
</dbReference>
<dbReference type="Pfam" id="PF12890">
    <property type="entry name" value="DHOase"/>
    <property type="match status" value="1"/>
</dbReference>
<feature type="binding site" evidence="6">
    <location>
        <position position="152"/>
    </location>
    <ligand>
        <name>Zn(2+)</name>
        <dbReference type="ChEBI" id="CHEBI:29105"/>
        <label>2</label>
    </ligand>
</feature>
<evidence type="ECO:0000313" key="8">
    <source>
        <dbReference type="EMBL" id="HJA07754.1"/>
    </source>
</evidence>